<feature type="transmembrane region" description="Helical" evidence="7">
    <location>
        <begin position="151"/>
        <end position="175"/>
    </location>
</feature>
<keyword evidence="3" id="KW-1003">Cell membrane</keyword>
<dbReference type="PANTHER" id="PTHR30250:SF10">
    <property type="entry name" value="LIPOPOLYSACCHARIDE BIOSYNTHESIS PROTEIN WZXC"/>
    <property type="match status" value="1"/>
</dbReference>
<feature type="transmembrane region" description="Helical" evidence="7">
    <location>
        <begin position="442"/>
        <end position="464"/>
    </location>
</feature>
<evidence type="ECO:0000256" key="2">
    <source>
        <dbReference type="ARBA" id="ARBA00007430"/>
    </source>
</evidence>
<keyword evidence="6 7" id="KW-0472">Membrane</keyword>
<comment type="similarity">
    <text evidence="2">Belongs to the polysaccharide synthase family.</text>
</comment>
<dbReference type="GO" id="GO:0005886">
    <property type="term" value="C:plasma membrane"/>
    <property type="evidence" value="ECO:0007669"/>
    <property type="project" value="UniProtKB-SubCell"/>
</dbReference>
<evidence type="ECO:0000256" key="5">
    <source>
        <dbReference type="ARBA" id="ARBA00022989"/>
    </source>
</evidence>
<gene>
    <name evidence="8" type="ORF">HBA54_03930</name>
</gene>
<feature type="transmembrane region" description="Helical" evidence="7">
    <location>
        <begin position="358"/>
        <end position="376"/>
    </location>
</feature>
<feature type="transmembrane region" description="Helical" evidence="7">
    <location>
        <begin position="412"/>
        <end position="436"/>
    </location>
</feature>
<evidence type="ECO:0000256" key="1">
    <source>
        <dbReference type="ARBA" id="ARBA00004651"/>
    </source>
</evidence>
<reference evidence="8" key="1">
    <citation type="submission" date="2020-03" db="EMBL/GenBank/DDBJ databases">
        <title>Genome of Pelagibius litoralis DSM 21314T.</title>
        <authorList>
            <person name="Wang G."/>
        </authorList>
    </citation>
    <scope>NUCLEOTIDE SEQUENCE</scope>
    <source>
        <strain evidence="8">DSM 21314</strain>
    </source>
</reference>
<feature type="transmembrane region" description="Helical" evidence="7">
    <location>
        <begin position="41"/>
        <end position="60"/>
    </location>
</feature>
<dbReference type="AlphaFoldDB" id="A0A967EUU8"/>
<dbReference type="InterPro" id="IPR050833">
    <property type="entry name" value="Poly_Biosynth_Transport"/>
</dbReference>
<dbReference type="Proteomes" id="UP000761264">
    <property type="component" value="Unassembled WGS sequence"/>
</dbReference>
<name>A0A967EUU8_9PROT</name>
<keyword evidence="4 7" id="KW-0812">Transmembrane</keyword>
<dbReference type="RefSeq" id="WP_167221554.1">
    <property type="nucleotide sequence ID" value="NZ_JAAQPH010000002.1"/>
</dbReference>
<feature type="transmembrane region" description="Helical" evidence="7">
    <location>
        <begin position="81"/>
        <end position="105"/>
    </location>
</feature>
<organism evidence="8 9">
    <name type="scientific">Pelagibius litoralis</name>
    <dbReference type="NCBI Taxonomy" id="374515"/>
    <lineage>
        <taxon>Bacteria</taxon>
        <taxon>Pseudomonadati</taxon>
        <taxon>Pseudomonadota</taxon>
        <taxon>Alphaproteobacteria</taxon>
        <taxon>Rhodospirillales</taxon>
        <taxon>Rhodovibrionaceae</taxon>
        <taxon>Pelagibius</taxon>
    </lineage>
</organism>
<evidence type="ECO:0000313" key="8">
    <source>
        <dbReference type="EMBL" id="NIA67731.1"/>
    </source>
</evidence>
<feature type="transmembrane region" description="Helical" evidence="7">
    <location>
        <begin position="294"/>
        <end position="315"/>
    </location>
</feature>
<evidence type="ECO:0000256" key="3">
    <source>
        <dbReference type="ARBA" id="ARBA00022475"/>
    </source>
</evidence>
<evidence type="ECO:0000256" key="4">
    <source>
        <dbReference type="ARBA" id="ARBA00022692"/>
    </source>
</evidence>
<dbReference type="Pfam" id="PF13440">
    <property type="entry name" value="Polysacc_synt_3"/>
    <property type="match status" value="1"/>
</dbReference>
<evidence type="ECO:0000313" key="9">
    <source>
        <dbReference type="Proteomes" id="UP000761264"/>
    </source>
</evidence>
<comment type="caution">
    <text evidence="8">The sequence shown here is derived from an EMBL/GenBank/DDBJ whole genome shotgun (WGS) entry which is preliminary data.</text>
</comment>
<accession>A0A967EUU8</accession>
<keyword evidence="9" id="KW-1185">Reference proteome</keyword>
<comment type="subcellular location">
    <subcellularLocation>
        <location evidence="1">Cell membrane</location>
        <topology evidence="1">Multi-pass membrane protein</topology>
    </subcellularLocation>
</comment>
<protein>
    <submittedName>
        <fullName evidence="8">Oligosaccharide flippase family protein</fullName>
    </submittedName>
</protein>
<dbReference type="PANTHER" id="PTHR30250">
    <property type="entry name" value="PST FAMILY PREDICTED COLANIC ACID TRANSPORTER"/>
    <property type="match status" value="1"/>
</dbReference>
<feature type="transmembrane region" description="Helical" evidence="7">
    <location>
        <begin position="111"/>
        <end position="130"/>
    </location>
</feature>
<sequence>MGRARKLIGQTIWASMGQFVQLVVGLIGLIILVRILGPETYGLFALGLLFINLAEVFVGGHAADGVVQKEDLSEAEKTATYAALMATGGLCASIIIASAGLVAAVFDAPSLIALLPVMAALPVLTAAVSVPNQLLVRDLRFAALAKASATASLLAVCVGIFLAVAGYGIWSLLWMELARRAAMLVLVHIATKWLPGAAFSRRDLWPMLRFAVRRIENKGLHYISVEALPRGFIGYVLGAEALGYFAVARRFLGQLNGVLSGPVSAVSFPAAARLQSSPALLERLIVSVIRVSTWTFWPALLGAIVIAPVLFPIMLGENWGASIAVMQILALAALRSPIVGFSTAVLTAFGAMGDISRVHIAAIVIGAIGCIIGIQFGLIGIAAALAFRQWLLWPVIAFFVKKRTGFAPLRQVTIMLQAAVPALVMAAAVLSLRLALDGLVAPMIELLVLIASGVFVYLLAWLAWNGAARASALEAVTGLLRGDRDAATRSLKAVIAP</sequence>
<dbReference type="EMBL" id="JAAQPH010000002">
    <property type="protein sequence ID" value="NIA67731.1"/>
    <property type="molecule type" value="Genomic_DNA"/>
</dbReference>
<feature type="transmembrane region" description="Helical" evidence="7">
    <location>
        <begin position="12"/>
        <end position="35"/>
    </location>
</feature>
<evidence type="ECO:0000256" key="6">
    <source>
        <dbReference type="ARBA" id="ARBA00023136"/>
    </source>
</evidence>
<evidence type="ECO:0000256" key="7">
    <source>
        <dbReference type="SAM" id="Phobius"/>
    </source>
</evidence>
<feature type="transmembrane region" description="Helical" evidence="7">
    <location>
        <begin position="321"/>
        <end position="346"/>
    </location>
</feature>
<keyword evidence="5 7" id="KW-1133">Transmembrane helix</keyword>
<proteinExistence type="inferred from homology"/>